<feature type="transmembrane region" description="Helical" evidence="1">
    <location>
        <begin position="252"/>
        <end position="272"/>
    </location>
</feature>
<dbReference type="AlphaFoldDB" id="A0A2R5GFK3"/>
<feature type="transmembrane region" description="Helical" evidence="1">
    <location>
        <begin position="12"/>
        <end position="33"/>
    </location>
</feature>
<feature type="transmembrane region" description="Helical" evidence="1">
    <location>
        <begin position="54"/>
        <end position="74"/>
    </location>
</feature>
<feature type="transmembrane region" description="Helical" evidence="1">
    <location>
        <begin position="211"/>
        <end position="232"/>
    </location>
</feature>
<feature type="transmembrane region" description="Helical" evidence="1">
    <location>
        <begin position="173"/>
        <end position="199"/>
    </location>
</feature>
<keyword evidence="1" id="KW-0472">Membrane</keyword>
<name>A0A2R5GFK3_9STRA</name>
<gene>
    <name evidence="2" type="ORF">FCC1311_059212</name>
</gene>
<protein>
    <submittedName>
        <fullName evidence="2">Uncharacterized protein</fullName>
    </submittedName>
</protein>
<dbReference type="Proteomes" id="UP000241890">
    <property type="component" value="Unassembled WGS sequence"/>
</dbReference>
<evidence type="ECO:0000313" key="2">
    <source>
        <dbReference type="EMBL" id="GBG29700.1"/>
    </source>
</evidence>
<keyword evidence="1" id="KW-0812">Transmembrane</keyword>
<feature type="transmembrane region" description="Helical" evidence="1">
    <location>
        <begin position="131"/>
        <end position="153"/>
    </location>
</feature>
<feature type="transmembrane region" description="Helical" evidence="1">
    <location>
        <begin position="86"/>
        <end position="111"/>
    </location>
</feature>
<evidence type="ECO:0000256" key="1">
    <source>
        <dbReference type="SAM" id="Phobius"/>
    </source>
</evidence>
<comment type="caution">
    <text evidence="2">The sequence shown here is derived from an EMBL/GenBank/DDBJ whole genome shotgun (WGS) entry which is preliminary data.</text>
</comment>
<sequence>MVAVHCLLVSLNVTATCVAIVALGCVVVSAYVWNTDLSNVILPNESSSSGSSEMGLIAITFQLIALAVLLAQTLDNSTWQTDLTSISSVALFIASGVELFLIFFVLVLLCVDPHGKSIYEEDLSWCGPDYVTIYISGASFVNAALAGILFAITVGESVRSIMPDIDGPTFGEISGLSISLYVLIVSSGINLLVSALGFFGARCHSFWKLTSYMVVNMVCIALQVSSALVILIESNEARLAGAEDDTTDLDDAQLGQILLIAAISLIFSVFQFGTSFMVGLVMVTDKDSVFVADYV</sequence>
<keyword evidence="1" id="KW-1133">Transmembrane helix</keyword>
<dbReference type="EMBL" id="BEYU01000063">
    <property type="protein sequence ID" value="GBG29700.1"/>
    <property type="molecule type" value="Genomic_DNA"/>
</dbReference>
<proteinExistence type="predicted"/>
<evidence type="ECO:0000313" key="3">
    <source>
        <dbReference type="Proteomes" id="UP000241890"/>
    </source>
</evidence>
<organism evidence="2 3">
    <name type="scientific">Hondaea fermentalgiana</name>
    <dbReference type="NCBI Taxonomy" id="2315210"/>
    <lineage>
        <taxon>Eukaryota</taxon>
        <taxon>Sar</taxon>
        <taxon>Stramenopiles</taxon>
        <taxon>Bigyra</taxon>
        <taxon>Labyrinthulomycetes</taxon>
        <taxon>Thraustochytrida</taxon>
        <taxon>Thraustochytriidae</taxon>
        <taxon>Hondaea</taxon>
    </lineage>
</organism>
<keyword evidence="3" id="KW-1185">Reference proteome</keyword>
<dbReference type="InParanoid" id="A0A2R5GFK3"/>
<reference evidence="2 3" key="1">
    <citation type="submission" date="2017-12" db="EMBL/GenBank/DDBJ databases">
        <title>Sequencing, de novo assembly and annotation of complete genome of a new Thraustochytrid species, strain FCC1311.</title>
        <authorList>
            <person name="Sedici K."/>
            <person name="Godart F."/>
            <person name="Aiese Cigliano R."/>
            <person name="Sanseverino W."/>
            <person name="Barakat M."/>
            <person name="Ortet P."/>
            <person name="Marechal E."/>
            <person name="Cagnac O."/>
            <person name="Amato A."/>
        </authorList>
    </citation>
    <scope>NUCLEOTIDE SEQUENCE [LARGE SCALE GENOMIC DNA]</scope>
</reference>
<accession>A0A2R5GFK3</accession>